<protein>
    <submittedName>
        <fullName evidence="2">Uncharacterized protein</fullName>
    </submittedName>
</protein>
<evidence type="ECO:0000256" key="1">
    <source>
        <dbReference type="SAM" id="MobiDB-lite"/>
    </source>
</evidence>
<proteinExistence type="predicted"/>
<evidence type="ECO:0000313" key="3">
    <source>
        <dbReference type="Proteomes" id="UP000078340"/>
    </source>
</evidence>
<dbReference type="AlphaFoldDB" id="A0A179HMR8"/>
<reference evidence="2 3" key="1">
    <citation type="submission" date="2016-02" db="EMBL/GenBank/DDBJ databases">
        <title>Biosynthesis of antibiotic leucinostatins and their inhibition on Phytophthora in bio-control Purpureocillium lilacinum.</title>
        <authorList>
            <person name="Wang G."/>
            <person name="Liu Z."/>
            <person name="Lin R."/>
            <person name="Li E."/>
            <person name="Mao Z."/>
            <person name="Ling J."/>
            <person name="Yin W."/>
            <person name="Xie B."/>
        </authorList>
    </citation>
    <scope>NUCLEOTIDE SEQUENCE [LARGE SCALE GENOMIC DNA]</scope>
    <source>
        <strain evidence="2">PLFJ-1</strain>
    </source>
</reference>
<feature type="compositionally biased region" description="Basic residues" evidence="1">
    <location>
        <begin position="75"/>
        <end position="84"/>
    </location>
</feature>
<accession>A0A179HMR8</accession>
<dbReference type="Proteomes" id="UP000078340">
    <property type="component" value="Unassembled WGS sequence"/>
</dbReference>
<comment type="caution">
    <text evidence="2">The sequence shown here is derived from an EMBL/GenBank/DDBJ whole genome shotgun (WGS) entry which is preliminary data.</text>
</comment>
<feature type="region of interest" description="Disordered" evidence="1">
    <location>
        <begin position="75"/>
        <end position="95"/>
    </location>
</feature>
<organism evidence="2 3">
    <name type="scientific">Purpureocillium lilacinum</name>
    <name type="common">Paecilomyces lilacinus</name>
    <dbReference type="NCBI Taxonomy" id="33203"/>
    <lineage>
        <taxon>Eukaryota</taxon>
        <taxon>Fungi</taxon>
        <taxon>Dikarya</taxon>
        <taxon>Ascomycota</taxon>
        <taxon>Pezizomycotina</taxon>
        <taxon>Sordariomycetes</taxon>
        <taxon>Hypocreomycetidae</taxon>
        <taxon>Hypocreales</taxon>
        <taxon>Ophiocordycipitaceae</taxon>
        <taxon>Purpureocillium</taxon>
    </lineage>
</organism>
<sequence length="114" mass="12914">MQLHSTILACGPLAAAIAESATEDGLSGPLHVRRKADGHFWAQRGRHFCWRHVFKSPPARWSLSRSLQRRQAMQQRKRQMRARHHDLQGSIGSCSKEGERLTACPWWPSGAHPV</sequence>
<evidence type="ECO:0000313" key="2">
    <source>
        <dbReference type="EMBL" id="OAQ90663.1"/>
    </source>
</evidence>
<gene>
    <name evidence="2" type="ORF">VFPFJ_04822</name>
</gene>
<name>A0A179HMR8_PURLI</name>
<dbReference type="EMBL" id="LSBI01000004">
    <property type="protein sequence ID" value="OAQ90663.1"/>
    <property type="molecule type" value="Genomic_DNA"/>
</dbReference>